<name>A0A4P9C3V4_EUBML</name>
<sequence>MDDQEKKDQIFSYAVENFKNGLNCAECVYDALIRADVLEAAPETRAMCTGFGGGIGLSGYTCGALSGAVMANSAIYGRPDPWAVPDEERGHEVAAKYYRRYNKMVHDFEAANGGVLCRDICSKYEDWHSKDRKKACLKLIGAAAVMAYEYLQMPQEEAFELPYGENMGEMK</sequence>
<proteinExistence type="predicted"/>
<dbReference type="NCBIfam" id="TIGR01909">
    <property type="entry name" value="C_GCAxxG_C_C"/>
    <property type="match status" value="1"/>
</dbReference>
<evidence type="ECO:0000313" key="2">
    <source>
        <dbReference type="Proteomes" id="UP000218387"/>
    </source>
</evidence>
<organism evidence="1 2">
    <name type="scientific">Eubacterium maltosivorans</name>
    <dbReference type="NCBI Taxonomy" id="2041044"/>
    <lineage>
        <taxon>Bacteria</taxon>
        <taxon>Bacillati</taxon>
        <taxon>Bacillota</taxon>
        <taxon>Clostridia</taxon>
        <taxon>Eubacteriales</taxon>
        <taxon>Eubacteriaceae</taxon>
        <taxon>Eubacterium</taxon>
    </lineage>
</organism>
<dbReference type="KEGG" id="emt:CPZ25_001065"/>
<gene>
    <name evidence="1" type="ORF">CPZ25_001065</name>
</gene>
<reference evidence="1 2" key="1">
    <citation type="submission" date="2018-05" db="EMBL/GenBank/DDBJ databases">
        <title>Genome comparison of Eubacterium sp.</title>
        <authorList>
            <person name="Feng Y."/>
            <person name="Sanchez-Andrea I."/>
            <person name="Stams A.J.M."/>
            <person name="De Vos W.M."/>
        </authorList>
    </citation>
    <scope>NUCLEOTIDE SEQUENCE [LARGE SCALE GENOMIC DNA]</scope>
    <source>
        <strain evidence="1 2">YI</strain>
    </source>
</reference>
<protein>
    <recommendedName>
        <fullName evidence="3">C_GCAxxG_C_C family protein</fullName>
    </recommendedName>
</protein>
<accession>A0A4P9C3V4</accession>
<dbReference type="Pfam" id="PF09719">
    <property type="entry name" value="C_GCAxxG_C_C"/>
    <property type="match status" value="1"/>
</dbReference>
<keyword evidence="2" id="KW-1185">Reference proteome</keyword>
<evidence type="ECO:0008006" key="3">
    <source>
        <dbReference type="Google" id="ProtNLM"/>
    </source>
</evidence>
<dbReference type="Proteomes" id="UP000218387">
    <property type="component" value="Chromosome"/>
</dbReference>
<dbReference type="InterPro" id="IPR010181">
    <property type="entry name" value="CGCAxxGCC_motif"/>
</dbReference>
<dbReference type="RefSeq" id="WP_058695026.1">
    <property type="nucleotide sequence ID" value="NZ_CABJDW020000004.1"/>
</dbReference>
<dbReference type="EMBL" id="CP029487">
    <property type="protein sequence ID" value="QCT69953.1"/>
    <property type="molecule type" value="Genomic_DNA"/>
</dbReference>
<evidence type="ECO:0000313" key="1">
    <source>
        <dbReference type="EMBL" id="QCT69953.1"/>
    </source>
</evidence>
<dbReference type="AlphaFoldDB" id="A0A4P9C3V4"/>